<gene>
    <name evidence="2" type="ORF">DQG23_41475</name>
</gene>
<evidence type="ECO:0000256" key="1">
    <source>
        <dbReference type="SAM" id="Coils"/>
    </source>
</evidence>
<evidence type="ECO:0008006" key="4">
    <source>
        <dbReference type="Google" id="ProtNLM"/>
    </source>
</evidence>
<accession>A0A329LJD6</accession>
<dbReference type="PANTHER" id="PTHR41259">
    <property type="entry name" value="DOUBLE-STRAND BREAK REPAIR RAD50 ATPASE, PUTATIVE-RELATED"/>
    <property type="match status" value="1"/>
</dbReference>
<feature type="non-terminal residue" evidence="2">
    <location>
        <position position="1"/>
    </location>
</feature>
<feature type="coiled-coil region" evidence="1">
    <location>
        <begin position="193"/>
        <end position="276"/>
    </location>
</feature>
<evidence type="ECO:0000313" key="3">
    <source>
        <dbReference type="Proteomes" id="UP000250369"/>
    </source>
</evidence>
<organism evidence="2 3">
    <name type="scientific">Paenibacillus contaminans</name>
    <dbReference type="NCBI Taxonomy" id="450362"/>
    <lineage>
        <taxon>Bacteria</taxon>
        <taxon>Bacillati</taxon>
        <taxon>Bacillota</taxon>
        <taxon>Bacilli</taxon>
        <taxon>Bacillales</taxon>
        <taxon>Paenibacillaceae</taxon>
        <taxon>Paenibacillus</taxon>
    </lineage>
</organism>
<name>A0A329LJD6_9BACL</name>
<keyword evidence="1" id="KW-0175">Coiled coil</keyword>
<dbReference type="AlphaFoldDB" id="A0A329LJD6"/>
<dbReference type="InterPro" id="IPR027417">
    <property type="entry name" value="P-loop_NTPase"/>
</dbReference>
<dbReference type="Proteomes" id="UP000250369">
    <property type="component" value="Unassembled WGS sequence"/>
</dbReference>
<reference evidence="2 3" key="1">
    <citation type="journal article" date="2009" name="Int. J. Syst. Evol. Microbiol.">
        <title>Paenibacillus contaminans sp. nov., isolated from a contaminated laboratory plate.</title>
        <authorList>
            <person name="Chou J.H."/>
            <person name="Lee J.H."/>
            <person name="Lin M.C."/>
            <person name="Chang P.S."/>
            <person name="Arun A.B."/>
            <person name="Young C.C."/>
            <person name="Chen W.M."/>
        </authorList>
    </citation>
    <scope>NUCLEOTIDE SEQUENCE [LARGE SCALE GENOMIC DNA]</scope>
    <source>
        <strain evidence="2 3">CKOBP-6</strain>
    </source>
</reference>
<dbReference type="Gene3D" id="3.40.50.300">
    <property type="entry name" value="P-loop containing nucleotide triphosphate hydrolases"/>
    <property type="match status" value="1"/>
</dbReference>
<dbReference type="SUPFAM" id="SSF52540">
    <property type="entry name" value="P-loop containing nucleoside triphosphate hydrolases"/>
    <property type="match status" value="1"/>
</dbReference>
<keyword evidence="3" id="KW-1185">Reference proteome</keyword>
<comment type="caution">
    <text evidence="2">The sequence shown here is derived from an EMBL/GenBank/DDBJ whole genome shotgun (WGS) entry which is preliminary data.</text>
</comment>
<dbReference type="PANTHER" id="PTHR41259:SF1">
    <property type="entry name" value="DOUBLE-STRAND BREAK REPAIR RAD50 ATPASE, PUTATIVE-RELATED"/>
    <property type="match status" value="1"/>
</dbReference>
<dbReference type="RefSeq" id="WP_420330281.1">
    <property type="nucleotide sequence ID" value="NZ_QMFB01000065.1"/>
</dbReference>
<sequence length="456" mass="51054">PLERAAEAWQAALRSCQQCRERRGEAAQAHTAALRRLALAEADSGRQAQTLAALQAEWEAWLAGQCLPPKLTAAAALDLFPLIEQAQQQLERKRKAVRRCETLAAERDAFERGVFAKLGETEDGDAVIALKDWKEASDHAAEREHARKRMEEERDRLTEELSLISPGIGRAKARIEQLLQDAGASDEEQFRHRVRIQEERLRLEADKRQAEALLDAAIGPGRLERLGAELEGRSRDERLADMQTLRGKLEETKREADERRERRGRLHAELEQLEGNGGQGDAVQRLAEQTARFAEQANRWSTLAVCASLFKKARDVYERERQPGVLQRASEHFAQMTGGRYSRIIAPLGEKRLAAVTPTGDHLDSSLLSRGTAEQLYLSMRLALAEEYASKAPLPLIMDDILVNFDRERLIRACTVLGQVATQHQIVLFTCHPHIVEAIGQTVPGCGSVRLEETNV</sequence>
<proteinExistence type="predicted"/>
<protein>
    <recommendedName>
        <fullName evidence="4">Chromosome segregation protein SMC</fullName>
    </recommendedName>
</protein>
<evidence type="ECO:0000313" key="2">
    <source>
        <dbReference type="EMBL" id="RAV08044.1"/>
    </source>
</evidence>
<dbReference type="EMBL" id="QMFB01000065">
    <property type="protein sequence ID" value="RAV08044.1"/>
    <property type="molecule type" value="Genomic_DNA"/>
</dbReference>